<dbReference type="PANTHER" id="PTHR23427:SF2">
    <property type="entry name" value="SURFEIT LOCUS PROTEIN 1"/>
    <property type="match status" value="1"/>
</dbReference>
<dbReference type="Pfam" id="PF02104">
    <property type="entry name" value="SURF1"/>
    <property type="match status" value="1"/>
</dbReference>
<evidence type="ECO:0000313" key="7">
    <source>
        <dbReference type="EMBL" id="REL34005.1"/>
    </source>
</evidence>
<evidence type="ECO:0000256" key="4">
    <source>
        <dbReference type="ARBA" id="ARBA00022989"/>
    </source>
</evidence>
<accession>A0A3E0UD32</accession>
<evidence type="ECO:0000256" key="1">
    <source>
        <dbReference type="ARBA" id="ARBA00004370"/>
    </source>
</evidence>
<reference evidence="7 8" key="1">
    <citation type="submission" date="2018-08" db="EMBL/GenBank/DDBJ databases">
        <title>Thalassotalea euphylliae genome.</title>
        <authorList>
            <person name="Summers S."/>
            <person name="Rice S.A."/>
            <person name="Freckelton M.L."/>
            <person name="Nedved B.T."/>
            <person name="Hadfield M.G."/>
        </authorList>
    </citation>
    <scope>NUCLEOTIDE SEQUENCE [LARGE SCALE GENOMIC DNA]</scope>
    <source>
        <strain evidence="7 8">H2</strain>
    </source>
</reference>
<sequence>MSINNAVSAKISPLWVLVTLLVFSALIKLGLWQSERAEQKEQRILRMEQLMGVEPKPLHQVLNSINTLNDESLSDPALEETRNEMLNDQPVVLNGVFNDEVLLLLDNQTLNGQLGYRVYQVFYHQQQLPVLVNLGWVSGSRNRSELPMVEPITGHHQITGNIRVIEPNIVLAEQEYDQLAMPMRVQQIEVDKLSDALGVQLQPFAIYLDSNEVIGYQKTWQPIVMPPSKHRGYAFQWFSLAAAWLILMIWAAIKNNKKVVSDAD</sequence>
<comment type="caution">
    <text evidence="7">The sequence shown here is derived from an EMBL/GenBank/DDBJ whole genome shotgun (WGS) entry which is preliminary data.</text>
</comment>
<dbReference type="AlphaFoldDB" id="A0A3E0UD32"/>
<feature type="transmembrane region" description="Helical" evidence="6">
    <location>
        <begin position="12"/>
        <end position="31"/>
    </location>
</feature>
<keyword evidence="4 6" id="KW-1133">Transmembrane helix</keyword>
<dbReference type="Proteomes" id="UP000256999">
    <property type="component" value="Unassembled WGS sequence"/>
</dbReference>
<comment type="subcellular location">
    <subcellularLocation>
        <location evidence="6">Cell membrane</location>
        <topology evidence="6">Multi-pass membrane protein</topology>
    </subcellularLocation>
    <subcellularLocation>
        <location evidence="1">Membrane</location>
    </subcellularLocation>
</comment>
<dbReference type="PROSITE" id="PS50895">
    <property type="entry name" value="SURF1"/>
    <property type="match status" value="1"/>
</dbReference>
<dbReference type="CDD" id="cd06662">
    <property type="entry name" value="SURF1"/>
    <property type="match status" value="1"/>
</dbReference>
<evidence type="ECO:0000256" key="3">
    <source>
        <dbReference type="ARBA" id="ARBA00022692"/>
    </source>
</evidence>
<comment type="similarity">
    <text evidence="2 6">Belongs to the SURF1 family.</text>
</comment>
<organism evidence="7 8">
    <name type="scientific">Thalassotalea euphylliae</name>
    <dbReference type="NCBI Taxonomy" id="1655234"/>
    <lineage>
        <taxon>Bacteria</taxon>
        <taxon>Pseudomonadati</taxon>
        <taxon>Pseudomonadota</taxon>
        <taxon>Gammaproteobacteria</taxon>
        <taxon>Alteromonadales</taxon>
        <taxon>Colwelliaceae</taxon>
        <taxon>Thalassotalea</taxon>
    </lineage>
</organism>
<keyword evidence="6" id="KW-1003">Cell membrane</keyword>
<evidence type="ECO:0000256" key="6">
    <source>
        <dbReference type="RuleBase" id="RU363076"/>
    </source>
</evidence>
<proteinExistence type="inferred from homology"/>
<dbReference type="GO" id="GO:0005886">
    <property type="term" value="C:plasma membrane"/>
    <property type="evidence" value="ECO:0007669"/>
    <property type="project" value="UniProtKB-SubCell"/>
</dbReference>
<dbReference type="RefSeq" id="WP_115998686.1">
    <property type="nucleotide sequence ID" value="NZ_QUOV01000001.1"/>
</dbReference>
<keyword evidence="3 6" id="KW-0812">Transmembrane</keyword>
<name>A0A3E0UD32_9GAMM</name>
<dbReference type="OrthoDB" id="9789940at2"/>
<feature type="transmembrane region" description="Helical" evidence="6">
    <location>
        <begin position="233"/>
        <end position="253"/>
    </location>
</feature>
<dbReference type="PANTHER" id="PTHR23427">
    <property type="entry name" value="SURFEIT LOCUS PROTEIN"/>
    <property type="match status" value="1"/>
</dbReference>
<keyword evidence="5 6" id="KW-0472">Membrane</keyword>
<dbReference type="EMBL" id="QUOV01000001">
    <property type="protein sequence ID" value="REL34005.1"/>
    <property type="molecule type" value="Genomic_DNA"/>
</dbReference>
<evidence type="ECO:0000313" key="8">
    <source>
        <dbReference type="Proteomes" id="UP000256999"/>
    </source>
</evidence>
<dbReference type="InterPro" id="IPR002994">
    <property type="entry name" value="Surf1/Shy1"/>
</dbReference>
<evidence type="ECO:0000256" key="2">
    <source>
        <dbReference type="ARBA" id="ARBA00007165"/>
    </source>
</evidence>
<evidence type="ECO:0000256" key="5">
    <source>
        <dbReference type="ARBA" id="ARBA00023136"/>
    </source>
</evidence>
<dbReference type="InterPro" id="IPR045214">
    <property type="entry name" value="Surf1/Surf4"/>
</dbReference>
<gene>
    <name evidence="7" type="ORF">DXX92_00775</name>
</gene>
<protein>
    <recommendedName>
        <fullName evidence="6">SURF1-like protein</fullName>
    </recommendedName>
</protein>